<comment type="caution">
    <text evidence="1">The sequence shown here is derived from an EMBL/GenBank/DDBJ whole genome shotgun (WGS) entry which is preliminary data.</text>
</comment>
<name>A0A645IRG8_9ZZZZ</name>
<accession>A0A645IRG8</accession>
<protein>
    <submittedName>
        <fullName evidence="1">Uncharacterized protein</fullName>
    </submittedName>
</protein>
<proteinExistence type="predicted"/>
<evidence type="ECO:0000313" key="1">
    <source>
        <dbReference type="EMBL" id="MPN53955.1"/>
    </source>
</evidence>
<dbReference type="EMBL" id="VSSQ01121644">
    <property type="protein sequence ID" value="MPN53955.1"/>
    <property type="molecule type" value="Genomic_DNA"/>
</dbReference>
<reference evidence="1" key="1">
    <citation type="submission" date="2019-08" db="EMBL/GenBank/DDBJ databases">
        <authorList>
            <person name="Kucharzyk K."/>
            <person name="Murdoch R.W."/>
            <person name="Higgins S."/>
            <person name="Loffler F."/>
        </authorList>
    </citation>
    <scope>NUCLEOTIDE SEQUENCE</scope>
</reference>
<gene>
    <name evidence="1" type="ORF">SDC9_201624</name>
</gene>
<dbReference type="AlphaFoldDB" id="A0A645IRG8"/>
<sequence length="135" mass="14718">MGSDVGHPRPVVLRESGQCAQLIHHISAHLFGWQIDRVATEPAQIGKARMRPQGHALLDALRDRDVHDQWITGVEAARDVRAGDDFQQRIVIAHLPTAEALAEVGNQIDRLGRRLGGHDVLPMVNRLTGVPAAGP</sequence>
<organism evidence="1">
    <name type="scientific">bioreactor metagenome</name>
    <dbReference type="NCBI Taxonomy" id="1076179"/>
    <lineage>
        <taxon>unclassified sequences</taxon>
        <taxon>metagenomes</taxon>
        <taxon>ecological metagenomes</taxon>
    </lineage>
</organism>